<accession>A0A841R2T3</accession>
<feature type="domain" description="Urease alpha-subunit N-terminal" evidence="6">
    <location>
        <begin position="3"/>
        <end position="37"/>
    </location>
</feature>
<feature type="domain" description="Amidohydrolase-related" evidence="7">
    <location>
        <begin position="49"/>
        <end position="431"/>
    </location>
</feature>
<evidence type="ECO:0000313" key="8">
    <source>
        <dbReference type="EMBL" id="MBB6479344.1"/>
    </source>
</evidence>
<dbReference type="Pfam" id="PF00449">
    <property type="entry name" value="Urease_alpha"/>
    <property type="match status" value="1"/>
</dbReference>
<dbReference type="Gene3D" id="3.20.20.140">
    <property type="entry name" value="Metal-dependent hydrolases"/>
    <property type="match status" value="1"/>
</dbReference>
<evidence type="ECO:0000259" key="7">
    <source>
        <dbReference type="Pfam" id="PF01979"/>
    </source>
</evidence>
<dbReference type="CDD" id="cd01314">
    <property type="entry name" value="D-HYD"/>
    <property type="match status" value="1"/>
</dbReference>
<dbReference type="PANTHER" id="PTHR11647">
    <property type="entry name" value="HYDRANTOINASE/DIHYDROPYRIMIDINASE FAMILY MEMBER"/>
    <property type="match status" value="1"/>
</dbReference>
<protein>
    <submittedName>
        <fullName evidence="8">Dihydropyrimidinase</fullName>
        <ecNumber evidence="8">3.5.2.2</ecNumber>
    </submittedName>
</protein>
<dbReference type="InterPro" id="IPR006680">
    <property type="entry name" value="Amidohydro-rel"/>
</dbReference>
<dbReference type="InterPro" id="IPR032466">
    <property type="entry name" value="Metal_Hydrolase"/>
</dbReference>
<sequence length="449" mass="49436">MKYDLVIKNGTIVTAMTSYKADIAIKEGKISAIGQGLEGKEEIDATDRLVTPGAIDTHVHLEMPIGKFVSSDDFYHGTKAAAFGGTTSIIDFVESKKDQTFVEALKERKSKAADKALIDYRFHMTIGPDDMKKLDQVQSAYDAGCRSFKIYMAYGLKLTDGEILKAFEAIGEAGALPVVHAENWDVITTLIDRNISEGNSGPEWHTKSRPALMEAEAVGRVIDLAAYAGVPVHIFHISCPEAAERVRQARLQGHYVSGETCPQYLCLTDEVFEAEGVEGALPICSPPIRGIIDQLELWEHMSSDTFHTISSDHCPFTKEEKATGLGAFNTVPGGVPSIEMRFPAIYTRGVREGFITENQWVDLCCTMPARLFGLENKGEIQVGKDADIVIFNPEKEMTLSEETLHETAGWTPYRNMKMKGWPETTISRGEVIIRDGECTAAKGRGKYLA</sequence>
<dbReference type="InterPro" id="IPR011778">
    <property type="entry name" value="Hydantoinase/dihydroPyrase"/>
</dbReference>
<evidence type="ECO:0000259" key="6">
    <source>
        <dbReference type="Pfam" id="PF00449"/>
    </source>
</evidence>
<dbReference type="EC" id="3.5.2.2" evidence="8"/>
<dbReference type="InterPro" id="IPR011612">
    <property type="entry name" value="Urease_alpha_N_dom"/>
</dbReference>
<keyword evidence="4 8" id="KW-0378">Hydrolase</keyword>
<comment type="similarity">
    <text evidence="2">Belongs to the metallo-dependent hydrolases superfamily. Hydantoinase/dihydropyrimidinase family.</text>
</comment>
<evidence type="ECO:0000256" key="2">
    <source>
        <dbReference type="ARBA" id="ARBA00008829"/>
    </source>
</evidence>
<dbReference type="NCBIfam" id="TIGR02033">
    <property type="entry name" value="D-hydantoinase"/>
    <property type="match status" value="1"/>
</dbReference>
<evidence type="ECO:0000256" key="3">
    <source>
        <dbReference type="ARBA" id="ARBA00022723"/>
    </source>
</evidence>
<dbReference type="Proteomes" id="UP000587760">
    <property type="component" value="Unassembled WGS sequence"/>
</dbReference>
<gene>
    <name evidence="8" type="ORF">HNR50_001002</name>
</gene>
<keyword evidence="9" id="KW-1185">Reference proteome</keyword>
<dbReference type="FunFam" id="3.20.20.140:FF:000174">
    <property type="entry name" value="Dihydropyrimidinase-related protein 2"/>
    <property type="match status" value="1"/>
</dbReference>
<comment type="PTM">
    <text evidence="5">Carbamylation allows a single lysine to coordinate two divalent metal cations.</text>
</comment>
<dbReference type="InterPro" id="IPR011059">
    <property type="entry name" value="Metal-dep_hydrolase_composite"/>
</dbReference>
<evidence type="ECO:0000256" key="4">
    <source>
        <dbReference type="ARBA" id="ARBA00022801"/>
    </source>
</evidence>
<dbReference type="PANTHER" id="PTHR11647:SF1">
    <property type="entry name" value="COLLAPSIN RESPONSE MEDIATOR PROTEIN"/>
    <property type="match status" value="1"/>
</dbReference>
<reference evidence="8 9" key="1">
    <citation type="submission" date="2020-08" db="EMBL/GenBank/DDBJ databases">
        <title>Genomic Encyclopedia of Type Strains, Phase IV (KMG-IV): sequencing the most valuable type-strain genomes for metagenomic binning, comparative biology and taxonomic classification.</title>
        <authorList>
            <person name="Goeker M."/>
        </authorList>
    </citation>
    <scope>NUCLEOTIDE SEQUENCE [LARGE SCALE GENOMIC DNA]</scope>
    <source>
        <strain evidence="8 9">DSM 2461</strain>
    </source>
</reference>
<proteinExistence type="inferred from homology"/>
<dbReference type="GO" id="GO:0005829">
    <property type="term" value="C:cytosol"/>
    <property type="evidence" value="ECO:0007669"/>
    <property type="project" value="TreeGrafter"/>
</dbReference>
<dbReference type="GO" id="GO:0004157">
    <property type="term" value="F:dihydropyrimidinase activity"/>
    <property type="evidence" value="ECO:0007669"/>
    <property type="project" value="UniProtKB-EC"/>
</dbReference>
<comment type="caution">
    <text evidence="8">The sequence shown here is derived from an EMBL/GenBank/DDBJ whole genome shotgun (WGS) entry which is preliminary data.</text>
</comment>
<organism evidence="8 9">
    <name type="scientific">Spirochaeta isovalerica</name>
    <dbReference type="NCBI Taxonomy" id="150"/>
    <lineage>
        <taxon>Bacteria</taxon>
        <taxon>Pseudomonadati</taxon>
        <taxon>Spirochaetota</taxon>
        <taxon>Spirochaetia</taxon>
        <taxon>Spirochaetales</taxon>
        <taxon>Spirochaetaceae</taxon>
        <taxon>Spirochaeta</taxon>
    </lineage>
</organism>
<keyword evidence="3" id="KW-0479">Metal-binding</keyword>
<dbReference type="SUPFAM" id="SSF51556">
    <property type="entry name" value="Metallo-dependent hydrolases"/>
    <property type="match status" value="1"/>
</dbReference>
<evidence type="ECO:0000256" key="5">
    <source>
        <dbReference type="PIRSR" id="PIRSR611778-50"/>
    </source>
</evidence>
<evidence type="ECO:0000256" key="1">
    <source>
        <dbReference type="ARBA" id="ARBA00001947"/>
    </source>
</evidence>
<dbReference type="AlphaFoldDB" id="A0A841R2T3"/>
<comment type="cofactor">
    <cofactor evidence="1">
        <name>Zn(2+)</name>
        <dbReference type="ChEBI" id="CHEBI:29105"/>
    </cofactor>
</comment>
<evidence type="ECO:0000313" key="9">
    <source>
        <dbReference type="Proteomes" id="UP000587760"/>
    </source>
</evidence>
<dbReference type="Gene3D" id="2.30.40.10">
    <property type="entry name" value="Urease, subunit C, domain 1"/>
    <property type="match status" value="1"/>
</dbReference>
<feature type="modified residue" description="N6-carboxylysine" evidence="5">
    <location>
        <position position="149"/>
    </location>
</feature>
<dbReference type="InterPro" id="IPR050378">
    <property type="entry name" value="Metallo-dep_Hydrolases_sf"/>
</dbReference>
<dbReference type="RefSeq" id="WP_184744506.1">
    <property type="nucleotide sequence ID" value="NZ_JACHGJ010000002.1"/>
</dbReference>
<dbReference type="EMBL" id="JACHGJ010000002">
    <property type="protein sequence ID" value="MBB6479344.1"/>
    <property type="molecule type" value="Genomic_DNA"/>
</dbReference>
<dbReference type="SUPFAM" id="SSF51338">
    <property type="entry name" value="Composite domain of metallo-dependent hydrolases"/>
    <property type="match status" value="1"/>
</dbReference>
<dbReference type="Pfam" id="PF01979">
    <property type="entry name" value="Amidohydro_1"/>
    <property type="match status" value="1"/>
</dbReference>
<dbReference type="GO" id="GO:0046872">
    <property type="term" value="F:metal ion binding"/>
    <property type="evidence" value="ECO:0007669"/>
    <property type="project" value="UniProtKB-KW"/>
</dbReference>
<name>A0A841R2T3_9SPIO</name>